<dbReference type="AlphaFoldDB" id="U3AA60"/>
<protein>
    <submittedName>
        <fullName evidence="5">Transcriptional regulator, ArsR family</fullName>
    </submittedName>
</protein>
<dbReference type="PANTHER" id="PTHR43132">
    <property type="entry name" value="ARSENICAL RESISTANCE OPERON REPRESSOR ARSR-RELATED"/>
    <property type="match status" value="1"/>
</dbReference>
<evidence type="ECO:0000313" key="6">
    <source>
        <dbReference type="Proteomes" id="UP000016566"/>
    </source>
</evidence>
<dbReference type="InterPro" id="IPR036390">
    <property type="entry name" value="WH_DNA-bd_sf"/>
</dbReference>
<dbReference type="EMBL" id="BATB01000004">
    <property type="protein sequence ID" value="GAD54564.1"/>
    <property type="molecule type" value="Genomic_DNA"/>
</dbReference>
<sequence>MKITDDFLEGDIAGAATLMGMLASEARLQILCRLLDGERSVGDLAQACDMSQPTMSQQLKRLKEAGLVEGRRDGQTIYYRVKGREVAAVLETLHALYCAQGKPNGEADLDPA</sequence>
<dbReference type="GO" id="GO:0003677">
    <property type="term" value="F:DNA binding"/>
    <property type="evidence" value="ECO:0007669"/>
    <property type="project" value="UniProtKB-KW"/>
</dbReference>
<dbReference type="Pfam" id="PF01022">
    <property type="entry name" value="HTH_5"/>
    <property type="match status" value="1"/>
</dbReference>
<dbReference type="SUPFAM" id="SSF46785">
    <property type="entry name" value="Winged helix' DNA-binding domain"/>
    <property type="match status" value="1"/>
</dbReference>
<keyword evidence="6" id="KW-1185">Reference proteome</keyword>
<keyword evidence="1" id="KW-0805">Transcription regulation</keyword>
<evidence type="ECO:0000256" key="3">
    <source>
        <dbReference type="ARBA" id="ARBA00023163"/>
    </source>
</evidence>
<evidence type="ECO:0000256" key="2">
    <source>
        <dbReference type="ARBA" id="ARBA00023125"/>
    </source>
</evidence>
<evidence type="ECO:0000259" key="4">
    <source>
        <dbReference type="PROSITE" id="PS50987"/>
    </source>
</evidence>
<dbReference type="OrthoDB" id="194599at2"/>
<dbReference type="PROSITE" id="PS50987">
    <property type="entry name" value="HTH_ARSR_2"/>
    <property type="match status" value="1"/>
</dbReference>
<proteinExistence type="predicted"/>
<dbReference type="InterPro" id="IPR036388">
    <property type="entry name" value="WH-like_DNA-bd_sf"/>
</dbReference>
<dbReference type="STRING" id="1337093.MBELCI_0616"/>
<keyword evidence="3" id="KW-0804">Transcription</keyword>
<evidence type="ECO:0000256" key="1">
    <source>
        <dbReference type="ARBA" id="ARBA00023015"/>
    </source>
</evidence>
<keyword evidence="2" id="KW-0238">DNA-binding</keyword>
<dbReference type="Proteomes" id="UP000016566">
    <property type="component" value="Unassembled WGS sequence"/>
</dbReference>
<reference evidence="5" key="1">
    <citation type="journal article" date="2013" name="Genome Announc.">
        <title>Draft Genome Sequence of Loktanella cinnabarina LL-001T, Isolated from Deep-Sea Floor Sediment.</title>
        <authorList>
            <person name="Nishi S."/>
            <person name="Tsubouchi T."/>
            <person name="Takaki Y."/>
            <person name="Koyanagi R."/>
            <person name="Satoh N."/>
            <person name="Maruyama T."/>
            <person name="Hatada Y."/>
        </authorList>
    </citation>
    <scope>NUCLEOTIDE SEQUENCE [LARGE SCALE GENOMIC DNA]</scope>
    <source>
        <strain evidence="5">LL-001</strain>
    </source>
</reference>
<dbReference type="PRINTS" id="PR00778">
    <property type="entry name" value="HTHARSR"/>
</dbReference>
<gene>
    <name evidence="5" type="ORF">MBELCI_0616</name>
</gene>
<dbReference type="PANTHER" id="PTHR43132:SF2">
    <property type="entry name" value="ARSENICAL RESISTANCE OPERON REPRESSOR ARSR-RELATED"/>
    <property type="match status" value="1"/>
</dbReference>
<dbReference type="InterPro" id="IPR051011">
    <property type="entry name" value="Metal_resp_trans_reg"/>
</dbReference>
<dbReference type="InterPro" id="IPR001845">
    <property type="entry name" value="HTH_ArsR_DNA-bd_dom"/>
</dbReference>
<dbReference type="Gene3D" id="1.10.10.10">
    <property type="entry name" value="Winged helix-like DNA-binding domain superfamily/Winged helix DNA-binding domain"/>
    <property type="match status" value="1"/>
</dbReference>
<name>U3AA60_9RHOB</name>
<dbReference type="CDD" id="cd00090">
    <property type="entry name" value="HTH_ARSR"/>
    <property type="match status" value="1"/>
</dbReference>
<evidence type="ECO:0000313" key="5">
    <source>
        <dbReference type="EMBL" id="GAD54564.1"/>
    </source>
</evidence>
<dbReference type="eggNOG" id="COG0640">
    <property type="taxonomic scope" value="Bacteria"/>
</dbReference>
<organism evidence="5 6">
    <name type="scientific">Limimaricola cinnabarinus LL-001</name>
    <dbReference type="NCBI Taxonomy" id="1337093"/>
    <lineage>
        <taxon>Bacteria</taxon>
        <taxon>Pseudomonadati</taxon>
        <taxon>Pseudomonadota</taxon>
        <taxon>Alphaproteobacteria</taxon>
        <taxon>Rhodobacterales</taxon>
        <taxon>Paracoccaceae</taxon>
        <taxon>Limimaricola</taxon>
    </lineage>
</organism>
<dbReference type="SMART" id="SM00418">
    <property type="entry name" value="HTH_ARSR"/>
    <property type="match status" value="1"/>
</dbReference>
<accession>U3AA60</accession>
<dbReference type="RefSeq" id="WP_021692672.1">
    <property type="nucleotide sequence ID" value="NZ_BATB01000004.1"/>
</dbReference>
<feature type="domain" description="HTH arsR-type" evidence="4">
    <location>
        <begin position="7"/>
        <end position="101"/>
    </location>
</feature>
<comment type="caution">
    <text evidence="5">The sequence shown here is derived from an EMBL/GenBank/DDBJ whole genome shotgun (WGS) entry which is preliminary data.</text>
</comment>
<dbReference type="InterPro" id="IPR011991">
    <property type="entry name" value="ArsR-like_HTH"/>
</dbReference>
<dbReference type="NCBIfam" id="NF033788">
    <property type="entry name" value="HTH_metalloreg"/>
    <property type="match status" value="1"/>
</dbReference>
<dbReference type="GO" id="GO:0003700">
    <property type="term" value="F:DNA-binding transcription factor activity"/>
    <property type="evidence" value="ECO:0007669"/>
    <property type="project" value="InterPro"/>
</dbReference>